<keyword evidence="2" id="KW-1185">Reference proteome</keyword>
<comment type="caution">
    <text evidence="1">The sequence shown here is derived from an EMBL/GenBank/DDBJ whole genome shotgun (WGS) entry which is preliminary data.</text>
</comment>
<dbReference type="Gramene" id="mRNA:HanXRQr2_Chr13g0570481">
    <property type="protein sequence ID" value="mRNA:HanXRQr2_Chr13g0570481"/>
    <property type="gene ID" value="HanXRQr2_Chr13g0570481"/>
</dbReference>
<evidence type="ECO:0000313" key="1">
    <source>
        <dbReference type="EMBL" id="KAF5771910.1"/>
    </source>
</evidence>
<accession>A0A9K3H9E3</accession>
<reference evidence="1" key="1">
    <citation type="journal article" date="2017" name="Nature">
        <title>The sunflower genome provides insights into oil metabolism, flowering and Asterid evolution.</title>
        <authorList>
            <person name="Badouin H."/>
            <person name="Gouzy J."/>
            <person name="Grassa C.J."/>
            <person name="Murat F."/>
            <person name="Staton S.E."/>
            <person name="Cottret L."/>
            <person name="Lelandais-Briere C."/>
            <person name="Owens G.L."/>
            <person name="Carrere S."/>
            <person name="Mayjonade B."/>
            <person name="Legrand L."/>
            <person name="Gill N."/>
            <person name="Kane N.C."/>
            <person name="Bowers J.E."/>
            <person name="Hubner S."/>
            <person name="Bellec A."/>
            <person name="Berard A."/>
            <person name="Berges H."/>
            <person name="Blanchet N."/>
            <person name="Boniface M.C."/>
            <person name="Brunel D."/>
            <person name="Catrice O."/>
            <person name="Chaidir N."/>
            <person name="Claudel C."/>
            <person name="Donnadieu C."/>
            <person name="Faraut T."/>
            <person name="Fievet G."/>
            <person name="Helmstetter N."/>
            <person name="King M."/>
            <person name="Knapp S.J."/>
            <person name="Lai Z."/>
            <person name="Le Paslier M.C."/>
            <person name="Lippi Y."/>
            <person name="Lorenzon L."/>
            <person name="Mandel J.R."/>
            <person name="Marage G."/>
            <person name="Marchand G."/>
            <person name="Marquand E."/>
            <person name="Bret-Mestries E."/>
            <person name="Morien E."/>
            <person name="Nambeesan S."/>
            <person name="Nguyen T."/>
            <person name="Pegot-Espagnet P."/>
            <person name="Pouilly N."/>
            <person name="Raftis F."/>
            <person name="Sallet E."/>
            <person name="Schiex T."/>
            <person name="Thomas J."/>
            <person name="Vandecasteele C."/>
            <person name="Vares D."/>
            <person name="Vear F."/>
            <person name="Vautrin S."/>
            <person name="Crespi M."/>
            <person name="Mangin B."/>
            <person name="Burke J.M."/>
            <person name="Salse J."/>
            <person name="Munos S."/>
            <person name="Vincourt P."/>
            <person name="Rieseberg L.H."/>
            <person name="Langlade N.B."/>
        </authorList>
    </citation>
    <scope>NUCLEOTIDE SEQUENCE</scope>
    <source>
        <tissue evidence="1">Leaves</tissue>
    </source>
</reference>
<protein>
    <submittedName>
        <fullName evidence="1">Uncharacterized protein</fullName>
    </submittedName>
</protein>
<organism evidence="1 2">
    <name type="scientific">Helianthus annuus</name>
    <name type="common">Common sunflower</name>
    <dbReference type="NCBI Taxonomy" id="4232"/>
    <lineage>
        <taxon>Eukaryota</taxon>
        <taxon>Viridiplantae</taxon>
        <taxon>Streptophyta</taxon>
        <taxon>Embryophyta</taxon>
        <taxon>Tracheophyta</taxon>
        <taxon>Spermatophyta</taxon>
        <taxon>Magnoliopsida</taxon>
        <taxon>eudicotyledons</taxon>
        <taxon>Gunneridae</taxon>
        <taxon>Pentapetalae</taxon>
        <taxon>asterids</taxon>
        <taxon>campanulids</taxon>
        <taxon>Asterales</taxon>
        <taxon>Asteraceae</taxon>
        <taxon>Asteroideae</taxon>
        <taxon>Heliantheae alliance</taxon>
        <taxon>Heliantheae</taxon>
        <taxon>Helianthus</taxon>
    </lineage>
</organism>
<dbReference type="AlphaFoldDB" id="A0A9K3H9E3"/>
<dbReference type="EMBL" id="MNCJ02000328">
    <property type="protein sequence ID" value="KAF5771910.1"/>
    <property type="molecule type" value="Genomic_DNA"/>
</dbReference>
<dbReference type="Proteomes" id="UP000215914">
    <property type="component" value="Unassembled WGS sequence"/>
</dbReference>
<sequence length="44" mass="5021">MQVYNLISSIIISFYARNCCALVNQARGLVMSRLNLSHRNSICF</sequence>
<gene>
    <name evidence="1" type="ORF">HanXRQr2_Chr13g0570481</name>
</gene>
<reference evidence="1" key="2">
    <citation type="submission" date="2020-06" db="EMBL/GenBank/DDBJ databases">
        <title>Helianthus annuus Genome sequencing and assembly Release 2.</title>
        <authorList>
            <person name="Gouzy J."/>
            <person name="Langlade N."/>
            <person name="Munos S."/>
        </authorList>
    </citation>
    <scope>NUCLEOTIDE SEQUENCE</scope>
    <source>
        <tissue evidence="1">Leaves</tissue>
    </source>
</reference>
<evidence type="ECO:0000313" key="2">
    <source>
        <dbReference type="Proteomes" id="UP000215914"/>
    </source>
</evidence>
<proteinExistence type="predicted"/>
<name>A0A9K3H9E3_HELAN</name>